<evidence type="ECO:0000256" key="7">
    <source>
        <dbReference type="ARBA" id="ARBA00023239"/>
    </source>
</evidence>
<feature type="binding site" evidence="8 10">
    <location>
        <begin position="98"/>
        <end position="99"/>
    </location>
    <ligand>
        <name>substrate</name>
    </ligand>
</feature>
<feature type="site" description="Transition state stabilizer" evidence="8 11">
    <location>
        <position position="17"/>
    </location>
</feature>
<proteinExistence type="inferred from homology"/>
<gene>
    <name evidence="8 12" type="primary">aroQ</name>
    <name evidence="12" type="ORF">GQN54_15205</name>
</gene>
<name>A0A6N9NNK6_9FLAO</name>
<dbReference type="NCBIfam" id="TIGR01088">
    <property type="entry name" value="aroQ"/>
    <property type="match status" value="1"/>
</dbReference>
<feature type="binding site" evidence="8 10">
    <location>
        <position position="77"/>
    </location>
    <ligand>
        <name>substrate</name>
    </ligand>
</feature>
<dbReference type="AlphaFoldDB" id="A0A6N9NNK6"/>
<evidence type="ECO:0000256" key="9">
    <source>
        <dbReference type="PIRSR" id="PIRSR001399-1"/>
    </source>
</evidence>
<feature type="binding site" evidence="8 10">
    <location>
        <position position="71"/>
    </location>
    <ligand>
        <name>substrate</name>
    </ligand>
</feature>
<dbReference type="SUPFAM" id="SSF52304">
    <property type="entry name" value="Type II 3-dehydroquinate dehydratase"/>
    <property type="match status" value="1"/>
</dbReference>
<dbReference type="PANTHER" id="PTHR21272:SF3">
    <property type="entry name" value="CATABOLIC 3-DEHYDROQUINASE"/>
    <property type="match status" value="1"/>
</dbReference>
<dbReference type="Gene3D" id="3.40.50.9100">
    <property type="entry name" value="Dehydroquinase, class II"/>
    <property type="match status" value="1"/>
</dbReference>
<dbReference type="PROSITE" id="PS01029">
    <property type="entry name" value="DEHYDROQUINASE_II"/>
    <property type="match status" value="1"/>
</dbReference>
<comment type="caution">
    <text evidence="12">The sequence shown here is derived from an EMBL/GenBank/DDBJ whole genome shotgun (WGS) entry which is preliminary data.</text>
</comment>
<dbReference type="NCBIfam" id="NF003807">
    <property type="entry name" value="PRK05395.1-4"/>
    <property type="match status" value="1"/>
</dbReference>
<dbReference type="GO" id="GO:0008652">
    <property type="term" value="P:amino acid biosynthetic process"/>
    <property type="evidence" value="ECO:0007669"/>
    <property type="project" value="UniProtKB-KW"/>
</dbReference>
<dbReference type="GO" id="GO:0009423">
    <property type="term" value="P:chorismate biosynthetic process"/>
    <property type="evidence" value="ECO:0007669"/>
    <property type="project" value="UniProtKB-UniRule"/>
</dbReference>
<dbReference type="PANTHER" id="PTHR21272">
    <property type="entry name" value="CATABOLIC 3-DEHYDROQUINASE"/>
    <property type="match status" value="1"/>
</dbReference>
<dbReference type="PIRSF" id="PIRSF001399">
    <property type="entry name" value="DHquinase_II"/>
    <property type="match status" value="1"/>
</dbReference>
<evidence type="ECO:0000256" key="11">
    <source>
        <dbReference type="PIRSR" id="PIRSR001399-3"/>
    </source>
</evidence>
<protein>
    <recommendedName>
        <fullName evidence="6 8">3-dehydroquinate dehydratase</fullName>
        <shortName evidence="8">3-dehydroquinase</shortName>
        <ecNumber evidence="6 8">4.2.1.10</ecNumber>
    </recommendedName>
    <alternativeName>
        <fullName evidence="8">Type II DHQase</fullName>
    </alternativeName>
</protein>
<evidence type="ECO:0000256" key="10">
    <source>
        <dbReference type="PIRSR" id="PIRSR001399-2"/>
    </source>
</evidence>
<evidence type="ECO:0000256" key="5">
    <source>
        <dbReference type="ARBA" id="ARBA00011193"/>
    </source>
</evidence>
<keyword evidence="13" id="KW-1185">Reference proteome</keyword>
<dbReference type="Proteomes" id="UP000470771">
    <property type="component" value="Unassembled WGS sequence"/>
</dbReference>
<dbReference type="GO" id="GO:0019631">
    <property type="term" value="P:quinate catabolic process"/>
    <property type="evidence" value="ECO:0007669"/>
    <property type="project" value="TreeGrafter"/>
</dbReference>
<dbReference type="GO" id="GO:0003855">
    <property type="term" value="F:3-dehydroquinate dehydratase activity"/>
    <property type="evidence" value="ECO:0007669"/>
    <property type="project" value="UniProtKB-UniRule"/>
</dbReference>
<evidence type="ECO:0000256" key="4">
    <source>
        <dbReference type="ARBA" id="ARBA00011037"/>
    </source>
</evidence>
<comment type="pathway">
    <text evidence="3 8">Metabolic intermediate biosynthesis; chorismate biosynthesis; chorismate from D-erythrose 4-phosphate and phosphoenolpyruvate: step 3/7.</text>
</comment>
<dbReference type="NCBIfam" id="NF003805">
    <property type="entry name" value="PRK05395.1-2"/>
    <property type="match status" value="1"/>
</dbReference>
<dbReference type="UniPathway" id="UPA00053">
    <property type="reaction ID" value="UER00086"/>
</dbReference>
<evidence type="ECO:0000313" key="13">
    <source>
        <dbReference type="Proteomes" id="UP000470771"/>
    </source>
</evidence>
<dbReference type="HAMAP" id="MF_00169">
    <property type="entry name" value="AroQ"/>
    <property type="match status" value="1"/>
</dbReference>
<dbReference type="Pfam" id="PF01220">
    <property type="entry name" value="DHquinase_II"/>
    <property type="match status" value="1"/>
</dbReference>
<comment type="subunit">
    <text evidence="5 8">Homododecamer.</text>
</comment>
<dbReference type="InterPro" id="IPR001874">
    <property type="entry name" value="DHquinase_II"/>
</dbReference>
<dbReference type="InterPro" id="IPR018509">
    <property type="entry name" value="DHquinase_II_CS"/>
</dbReference>
<organism evidence="12 13">
    <name type="scientific">Acidiluteibacter ferrifornacis</name>
    <dbReference type="NCBI Taxonomy" id="2692424"/>
    <lineage>
        <taxon>Bacteria</taxon>
        <taxon>Pseudomonadati</taxon>
        <taxon>Bacteroidota</taxon>
        <taxon>Flavobacteriia</taxon>
        <taxon>Flavobacteriales</taxon>
        <taxon>Cryomorphaceae</taxon>
        <taxon>Acidiluteibacter</taxon>
    </lineage>
</organism>
<comment type="function">
    <text evidence="2 8">Catalyzes a trans-dehydration via an enolate intermediate.</text>
</comment>
<feature type="active site" description="Proton acceptor" evidence="8 9">
    <location>
        <position position="22"/>
    </location>
</feature>
<comment type="similarity">
    <text evidence="4 8">Belongs to the type-II 3-dehydroquinase family.</text>
</comment>
<dbReference type="EMBL" id="WWNE01000018">
    <property type="protein sequence ID" value="NBG67474.1"/>
    <property type="molecule type" value="Genomic_DNA"/>
</dbReference>
<reference evidence="12 13" key="1">
    <citation type="submission" date="2019-12" db="EMBL/GenBank/DDBJ databases">
        <authorList>
            <person name="Zhao J."/>
        </authorList>
    </citation>
    <scope>NUCLEOTIDE SEQUENCE [LARGE SCALE GENOMIC DNA]</scope>
    <source>
        <strain evidence="12 13">S-15</strain>
    </source>
</reference>
<dbReference type="RefSeq" id="WP_160634417.1">
    <property type="nucleotide sequence ID" value="NZ_WWNE01000018.1"/>
</dbReference>
<feature type="active site" description="Proton donor" evidence="8 9">
    <location>
        <position position="97"/>
    </location>
</feature>
<evidence type="ECO:0000256" key="6">
    <source>
        <dbReference type="ARBA" id="ARBA00012060"/>
    </source>
</evidence>
<dbReference type="InterPro" id="IPR036441">
    <property type="entry name" value="DHquinase_II_sf"/>
</dbReference>
<keyword evidence="7 8" id="KW-0456">Lyase</keyword>
<dbReference type="CDD" id="cd00466">
    <property type="entry name" value="DHQase_II"/>
    <property type="match status" value="1"/>
</dbReference>
<evidence type="ECO:0000256" key="8">
    <source>
        <dbReference type="HAMAP-Rule" id="MF_00169"/>
    </source>
</evidence>
<evidence type="ECO:0000256" key="1">
    <source>
        <dbReference type="ARBA" id="ARBA00001864"/>
    </source>
</evidence>
<sequence length="141" mass="15470">MKILLINGPNLNLLGKREINIYGKQTFEEILDGLKKQFSAMELSFQQSNIEGELVNYIQAADGQYDGIVLNAAAYTHTSIAIADAIAAISVPVVEVHLSNIMAREAERHTSLIAKNCVGCISGFGFLSYQLAIQYFESTKI</sequence>
<accession>A0A6N9NNK6</accession>
<dbReference type="EC" id="4.2.1.10" evidence="6 8"/>
<dbReference type="NCBIfam" id="NF003806">
    <property type="entry name" value="PRK05395.1-3"/>
    <property type="match status" value="1"/>
</dbReference>
<comment type="catalytic activity">
    <reaction evidence="1 8">
        <text>3-dehydroquinate = 3-dehydroshikimate + H2O</text>
        <dbReference type="Rhea" id="RHEA:21096"/>
        <dbReference type="ChEBI" id="CHEBI:15377"/>
        <dbReference type="ChEBI" id="CHEBI:16630"/>
        <dbReference type="ChEBI" id="CHEBI:32364"/>
        <dbReference type="EC" id="4.2.1.10"/>
    </reaction>
</comment>
<evidence type="ECO:0000313" key="12">
    <source>
        <dbReference type="EMBL" id="NBG67474.1"/>
    </source>
</evidence>
<feature type="binding site" evidence="8 10">
    <location>
        <position position="84"/>
    </location>
    <ligand>
        <name>substrate</name>
    </ligand>
</feature>
<dbReference type="GO" id="GO:0009073">
    <property type="term" value="P:aromatic amino acid family biosynthetic process"/>
    <property type="evidence" value="ECO:0007669"/>
    <property type="project" value="UniProtKB-KW"/>
</dbReference>
<keyword evidence="8" id="KW-0057">Aromatic amino acid biosynthesis</keyword>
<keyword evidence="8" id="KW-0028">Amino-acid biosynthesis</keyword>
<evidence type="ECO:0000256" key="3">
    <source>
        <dbReference type="ARBA" id="ARBA00004902"/>
    </source>
</evidence>
<feature type="binding site" evidence="8 10">
    <location>
        <position position="108"/>
    </location>
    <ligand>
        <name>substrate</name>
    </ligand>
</feature>
<evidence type="ECO:0000256" key="2">
    <source>
        <dbReference type="ARBA" id="ARBA00003924"/>
    </source>
</evidence>